<gene>
    <name evidence="1" type="ORF">NIOZUU157_00220</name>
</gene>
<sequence>MLVKLFDVQNGKVIPSEHCYSLKSLKIIMEKYPDTYLSVYLYIFYMTCPDPDMNPFFNVPEHEKEDIIIEEVVLEESPEDEEIRNAVEMCKEMYQTPTFRAYKGIKSMLDRLARYMETTSIEHGRDGNLTSLVNTAAKFDQIRQSFKGAYNDMKDEQKSQVRGGQGLAYDQL</sequence>
<protein>
    <submittedName>
        <fullName evidence="1">Uncharacterized protein</fullName>
    </submittedName>
</protein>
<reference evidence="1" key="1">
    <citation type="submission" date="2020-08" db="EMBL/GenBank/DDBJ databases">
        <title>Bridging the membrane lipid divide: bacteria of the FCB group superphylum have the potential to synthesize archaeal ether lipids.</title>
        <authorList>
            <person name="Villanueva L."/>
            <person name="von Meijenfeldt F.A.B."/>
            <person name="Westbye A.B."/>
            <person name="Yadav S."/>
            <person name="Hopmans E.C."/>
            <person name="Dutilh B.E."/>
            <person name="Sinninghe Damste J.S."/>
        </authorList>
    </citation>
    <scope>NUCLEOTIDE SEQUENCE</scope>
    <source>
        <strain evidence="1">NIOZ-UU157</strain>
    </source>
</reference>
<organism evidence="1">
    <name type="scientific">Virus NIOZ-UU157</name>
    <dbReference type="NCBI Taxonomy" id="2763269"/>
    <lineage>
        <taxon>Viruses</taxon>
    </lineage>
</organism>
<accession>A0A7S9XH83</accession>
<evidence type="ECO:0000313" key="1">
    <source>
        <dbReference type="EMBL" id="QPI16330.1"/>
    </source>
</evidence>
<name>A0A7S9XH83_9VIRU</name>
<proteinExistence type="predicted"/>
<dbReference type="EMBL" id="MW030556">
    <property type="protein sequence ID" value="QPI16330.1"/>
    <property type="molecule type" value="Genomic_DNA"/>
</dbReference>